<name>A0ABQ1I804_9ALTE</name>
<evidence type="ECO:0008006" key="3">
    <source>
        <dbReference type="Google" id="ProtNLM"/>
    </source>
</evidence>
<sequence>MTKIYGICGFIGAGKTTYAKQLADTTAAFVWSPDEWMIPLFGEHMPRELFDQRLNSVTDLFKQATLQLSAIGVPVIFDFGFWQKAKRDEFRQWALAHQLDLEMHYLNVPYSVCKQRALQRNAEITGQQAYQMTEDMLELFWSRFEVPKVEEQLLWVEP</sequence>
<dbReference type="EMBL" id="BMDY01000025">
    <property type="protein sequence ID" value="GGB17895.1"/>
    <property type="molecule type" value="Genomic_DNA"/>
</dbReference>
<evidence type="ECO:0000313" key="1">
    <source>
        <dbReference type="EMBL" id="GGB17895.1"/>
    </source>
</evidence>
<dbReference type="InterPro" id="IPR027417">
    <property type="entry name" value="P-loop_NTPase"/>
</dbReference>
<dbReference type="Pfam" id="PF13671">
    <property type="entry name" value="AAA_33"/>
    <property type="match status" value="1"/>
</dbReference>
<reference evidence="2" key="1">
    <citation type="journal article" date="2019" name="Int. J. Syst. Evol. Microbiol.">
        <title>The Global Catalogue of Microorganisms (GCM) 10K type strain sequencing project: providing services to taxonomists for standard genome sequencing and annotation.</title>
        <authorList>
            <consortium name="The Broad Institute Genomics Platform"/>
            <consortium name="The Broad Institute Genome Sequencing Center for Infectious Disease"/>
            <person name="Wu L."/>
            <person name="Ma J."/>
        </authorList>
    </citation>
    <scope>NUCLEOTIDE SEQUENCE [LARGE SCALE GENOMIC DNA]</scope>
    <source>
        <strain evidence="2">CGMCC 1.10131</strain>
    </source>
</reference>
<dbReference type="RefSeq" id="WP_055733983.1">
    <property type="nucleotide sequence ID" value="NZ_BMDY01000025.1"/>
</dbReference>
<comment type="caution">
    <text evidence="1">The sequence shown here is derived from an EMBL/GenBank/DDBJ whole genome shotgun (WGS) entry which is preliminary data.</text>
</comment>
<keyword evidence="2" id="KW-1185">Reference proteome</keyword>
<protein>
    <recommendedName>
        <fullName evidence="3">ATP-binding protein</fullName>
    </recommendedName>
</protein>
<dbReference type="Gene3D" id="3.40.50.300">
    <property type="entry name" value="P-loop containing nucleotide triphosphate hydrolases"/>
    <property type="match status" value="1"/>
</dbReference>
<organism evidence="1 2">
    <name type="scientific">Agarivorans gilvus</name>
    <dbReference type="NCBI Taxonomy" id="680279"/>
    <lineage>
        <taxon>Bacteria</taxon>
        <taxon>Pseudomonadati</taxon>
        <taxon>Pseudomonadota</taxon>
        <taxon>Gammaproteobacteria</taxon>
        <taxon>Alteromonadales</taxon>
        <taxon>Alteromonadaceae</taxon>
        <taxon>Agarivorans</taxon>
    </lineage>
</organism>
<evidence type="ECO:0000313" key="2">
    <source>
        <dbReference type="Proteomes" id="UP000651977"/>
    </source>
</evidence>
<dbReference type="Proteomes" id="UP000651977">
    <property type="component" value="Unassembled WGS sequence"/>
</dbReference>
<gene>
    <name evidence="1" type="ORF">GCM10007414_34140</name>
</gene>
<proteinExistence type="predicted"/>
<accession>A0ABQ1I804</accession>
<dbReference type="SUPFAM" id="SSF52540">
    <property type="entry name" value="P-loop containing nucleoside triphosphate hydrolases"/>
    <property type="match status" value="1"/>
</dbReference>